<dbReference type="GO" id="GO:0030132">
    <property type="term" value="C:clathrin coat of coated pit"/>
    <property type="evidence" value="ECO:0007669"/>
    <property type="project" value="TreeGrafter"/>
</dbReference>
<dbReference type="InterPro" id="IPR000261">
    <property type="entry name" value="EH_dom"/>
</dbReference>
<organism evidence="2 3">
    <name type="scientific">Astyanax mexicanus</name>
    <name type="common">Blind cave fish</name>
    <name type="synonym">Astyanax fasciatus mexicanus</name>
    <dbReference type="NCBI Taxonomy" id="7994"/>
    <lineage>
        <taxon>Eukaryota</taxon>
        <taxon>Metazoa</taxon>
        <taxon>Chordata</taxon>
        <taxon>Craniata</taxon>
        <taxon>Vertebrata</taxon>
        <taxon>Euteleostomi</taxon>
        <taxon>Actinopterygii</taxon>
        <taxon>Neopterygii</taxon>
        <taxon>Teleostei</taxon>
        <taxon>Ostariophysi</taxon>
        <taxon>Characiformes</taxon>
        <taxon>Characoidei</taxon>
        <taxon>Acestrorhamphidae</taxon>
        <taxon>Acestrorhamphinae</taxon>
        <taxon>Astyanax</taxon>
    </lineage>
</organism>
<dbReference type="Gene3D" id="1.10.238.10">
    <property type="entry name" value="EF-hand"/>
    <property type="match status" value="1"/>
</dbReference>
<dbReference type="AlphaFoldDB" id="A0A8B9HA35"/>
<dbReference type="InterPro" id="IPR011992">
    <property type="entry name" value="EF-hand-dom_pair"/>
</dbReference>
<dbReference type="GO" id="GO:0016197">
    <property type="term" value="P:endosomal transport"/>
    <property type="evidence" value="ECO:0007669"/>
    <property type="project" value="TreeGrafter"/>
</dbReference>
<dbReference type="GO" id="GO:0006897">
    <property type="term" value="P:endocytosis"/>
    <property type="evidence" value="ECO:0007669"/>
    <property type="project" value="TreeGrafter"/>
</dbReference>
<accession>A0A8B9HA35</accession>
<dbReference type="PANTHER" id="PTHR11216:SF69">
    <property type="entry name" value="EPIDERMAL GROWTH FACTOR RECEPTOR SUBSTRATE 15-LIKE 1"/>
    <property type="match status" value="1"/>
</dbReference>
<name>A0A8B9HA35_ASTMX</name>
<feature type="domain" description="EH" evidence="1">
    <location>
        <begin position="12"/>
        <end position="98"/>
    </location>
</feature>
<sequence length="108" mass="11668">ISATLIPRISSGNPVYESFYRQVDPANTGRVGAAEAAQFLKKSGLSDSTLGKIWDLSDPERKGFLDKRGFFIALRLVASAQSGNDVSQHSLSQTVSIPAPKFTHPVHL</sequence>
<dbReference type="PANTHER" id="PTHR11216">
    <property type="entry name" value="EH DOMAIN"/>
    <property type="match status" value="1"/>
</dbReference>
<evidence type="ECO:0000259" key="1">
    <source>
        <dbReference type="PROSITE" id="PS50031"/>
    </source>
</evidence>
<dbReference type="Pfam" id="PF12763">
    <property type="entry name" value="EH"/>
    <property type="match status" value="1"/>
</dbReference>
<dbReference type="PROSITE" id="PS50031">
    <property type="entry name" value="EH"/>
    <property type="match status" value="1"/>
</dbReference>
<evidence type="ECO:0000313" key="2">
    <source>
        <dbReference type="Ensembl" id="ENSAMXP00005009595.1"/>
    </source>
</evidence>
<evidence type="ECO:0000313" key="3">
    <source>
        <dbReference type="Proteomes" id="UP000694621"/>
    </source>
</evidence>
<proteinExistence type="predicted"/>
<dbReference type="SUPFAM" id="SSF47473">
    <property type="entry name" value="EF-hand"/>
    <property type="match status" value="1"/>
</dbReference>
<dbReference type="Ensembl" id="ENSAMXT00005010683.1">
    <property type="protein sequence ID" value="ENSAMXP00005009595.1"/>
    <property type="gene ID" value="ENSAMXG00005005427.1"/>
</dbReference>
<dbReference type="CDD" id="cd00052">
    <property type="entry name" value="EH"/>
    <property type="match status" value="1"/>
</dbReference>
<reference evidence="2" key="1">
    <citation type="submission" date="2025-08" db="UniProtKB">
        <authorList>
            <consortium name="Ensembl"/>
        </authorList>
    </citation>
    <scope>IDENTIFICATION</scope>
</reference>
<protein>
    <recommendedName>
        <fullName evidence="1">EH domain-containing protein</fullName>
    </recommendedName>
</protein>
<dbReference type="SMART" id="SM00027">
    <property type="entry name" value="EH"/>
    <property type="match status" value="1"/>
</dbReference>
<dbReference type="Proteomes" id="UP000694621">
    <property type="component" value="Unplaced"/>
</dbReference>
<dbReference type="GO" id="GO:0045296">
    <property type="term" value="F:cadherin binding"/>
    <property type="evidence" value="ECO:0007669"/>
    <property type="project" value="TreeGrafter"/>
</dbReference>